<evidence type="ECO:0000256" key="9">
    <source>
        <dbReference type="ARBA" id="ARBA00023172"/>
    </source>
</evidence>
<dbReference type="Gene3D" id="1.10.443.10">
    <property type="entry name" value="Intergrase catalytic core"/>
    <property type="match status" value="1"/>
</dbReference>
<dbReference type="InterPro" id="IPR004117">
    <property type="entry name" value="7tm6_olfct_rcpt"/>
</dbReference>
<keyword evidence="3 11" id="KW-0812">Transmembrane</keyword>
<keyword evidence="6" id="KW-0238">DNA-binding</keyword>
<keyword evidence="10" id="KW-0807">Transducer</keyword>
<evidence type="ECO:0000256" key="2">
    <source>
        <dbReference type="ARBA" id="ARBA00022606"/>
    </source>
</evidence>
<dbReference type="GO" id="GO:0006310">
    <property type="term" value="P:DNA recombination"/>
    <property type="evidence" value="ECO:0007669"/>
    <property type="project" value="UniProtKB-KW"/>
</dbReference>
<dbReference type="InterPro" id="IPR010998">
    <property type="entry name" value="Integrase_recombinase_N"/>
</dbReference>
<dbReference type="GO" id="GO:0003677">
    <property type="term" value="F:DNA binding"/>
    <property type="evidence" value="ECO:0007669"/>
    <property type="project" value="UniProtKB-KW"/>
</dbReference>
<evidence type="ECO:0000256" key="6">
    <source>
        <dbReference type="ARBA" id="ARBA00023125"/>
    </source>
</evidence>
<evidence type="ECO:0000313" key="13">
    <source>
        <dbReference type="EMBL" id="KAH9635217.1"/>
    </source>
</evidence>
<reference evidence="13" key="1">
    <citation type="journal article" date="2021" name="G3 (Bethesda)">
        <title>Genome and transcriptome analysis of the beet armyworm Spodoptera exigua reveals targets for pest control. .</title>
        <authorList>
            <person name="Simon S."/>
            <person name="Breeschoten T."/>
            <person name="Jansen H.J."/>
            <person name="Dirks R.P."/>
            <person name="Schranz M.E."/>
            <person name="Ros V.I.D."/>
        </authorList>
    </citation>
    <scope>NUCLEOTIDE SEQUENCE</scope>
    <source>
        <strain evidence="13">TB_SE_WUR_2020</strain>
    </source>
</reference>
<feature type="transmembrane region" description="Helical" evidence="11">
    <location>
        <begin position="38"/>
        <end position="60"/>
    </location>
</feature>
<dbReference type="CDD" id="cd00397">
    <property type="entry name" value="DNA_BRE_C"/>
    <property type="match status" value="1"/>
</dbReference>
<dbReference type="GO" id="GO:0016020">
    <property type="term" value="C:membrane"/>
    <property type="evidence" value="ECO:0007669"/>
    <property type="project" value="UniProtKB-SubCell"/>
</dbReference>
<evidence type="ECO:0000256" key="11">
    <source>
        <dbReference type="SAM" id="Phobius"/>
    </source>
</evidence>
<protein>
    <recommendedName>
        <fullName evidence="12">Tyr recombinase domain-containing protein</fullName>
    </recommendedName>
</protein>
<dbReference type="EMBL" id="JACEFF010000567">
    <property type="protein sequence ID" value="KAH9635217.1"/>
    <property type="molecule type" value="Genomic_DNA"/>
</dbReference>
<keyword evidence="9" id="KW-0233">DNA recombination</keyword>
<evidence type="ECO:0000313" key="14">
    <source>
        <dbReference type="Proteomes" id="UP000814243"/>
    </source>
</evidence>
<accession>A0A922ME39</accession>
<proteinExistence type="predicted"/>
<evidence type="ECO:0000256" key="1">
    <source>
        <dbReference type="ARBA" id="ARBA00004141"/>
    </source>
</evidence>
<evidence type="ECO:0000256" key="10">
    <source>
        <dbReference type="ARBA" id="ARBA00023224"/>
    </source>
</evidence>
<dbReference type="GO" id="GO:0015074">
    <property type="term" value="P:DNA integration"/>
    <property type="evidence" value="ECO:0007669"/>
    <property type="project" value="InterPro"/>
</dbReference>
<dbReference type="Pfam" id="PF00589">
    <property type="entry name" value="Phage_integrase"/>
    <property type="match status" value="1"/>
</dbReference>
<dbReference type="InterPro" id="IPR002104">
    <property type="entry name" value="Integrase_catalytic"/>
</dbReference>
<evidence type="ECO:0000256" key="5">
    <source>
        <dbReference type="ARBA" id="ARBA00022989"/>
    </source>
</evidence>
<evidence type="ECO:0000256" key="4">
    <source>
        <dbReference type="ARBA" id="ARBA00022725"/>
    </source>
</evidence>
<dbReference type="SUPFAM" id="SSF56349">
    <property type="entry name" value="DNA breaking-rejoining enzymes"/>
    <property type="match status" value="1"/>
</dbReference>
<dbReference type="Proteomes" id="UP000814243">
    <property type="component" value="Unassembled WGS sequence"/>
</dbReference>
<keyword evidence="4" id="KW-0552">Olfaction</keyword>
<keyword evidence="2" id="KW-0716">Sensory transduction</keyword>
<dbReference type="InterPro" id="IPR011010">
    <property type="entry name" value="DNA_brk_join_enz"/>
</dbReference>
<keyword evidence="8" id="KW-0675">Receptor</keyword>
<dbReference type="PANTHER" id="PTHR35617:SF3">
    <property type="entry name" value="CORE-BINDING (CB) DOMAIN-CONTAINING PROTEIN"/>
    <property type="match status" value="1"/>
</dbReference>
<dbReference type="AlphaFoldDB" id="A0A922ME39"/>
<evidence type="ECO:0000256" key="3">
    <source>
        <dbReference type="ARBA" id="ARBA00022692"/>
    </source>
</evidence>
<keyword evidence="5 11" id="KW-1133">Transmembrane helix</keyword>
<gene>
    <name evidence="13" type="ORF">HF086_013244</name>
</gene>
<feature type="transmembrane region" description="Helical" evidence="11">
    <location>
        <begin position="133"/>
        <end position="155"/>
    </location>
</feature>
<evidence type="ECO:0000259" key="12">
    <source>
        <dbReference type="PROSITE" id="PS51898"/>
    </source>
</evidence>
<dbReference type="InterPro" id="IPR013762">
    <property type="entry name" value="Integrase-like_cat_sf"/>
</dbReference>
<evidence type="ECO:0000256" key="7">
    <source>
        <dbReference type="ARBA" id="ARBA00023136"/>
    </source>
</evidence>
<dbReference type="PANTHER" id="PTHR35617">
    <property type="entry name" value="PHAGE_INTEGRASE DOMAIN-CONTAINING PROTEIN"/>
    <property type="match status" value="1"/>
</dbReference>
<dbReference type="Pfam" id="PF02949">
    <property type="entry name" value="7tm_6"/>
    <property type="match status" value="1"/>
</dbReference>
<dbReference type="GO" id="GO:0004984">
    <property type="term" value="F:olfactory receptor activity"/>
    <property type="evidence" value="ECO:0007669"/>
    <property type="project" value="InterPro"/>
</dbReference>
<dbReference type="GO" id="GO:0007165">
    <property type="term" value="P:signal transduction"/>
    <property type="evidence" value="ECO:0007669"/>
    <property type="project" value="UniProtKB-KW"/>
</dbReference>
<organism evidence="13 14">
    <name type="scientific">Spodoptera exigua</name>
    <name type="common">Beet armyworm</name>
    <name type="synonym">Noctua fulgens</name>
    <dbReference type="NCBI Taxonomy" id="7107"/>
    <lineage>
        <taxon>Eukaryota</taxon>
        <taxon>Metazoa</taxon>
        <taxon>Ecdysozoa</taxon>
        <taxon>Arthropoda</taxon>
        <taxon>Hexapoda</taxon>
        <taxon>Insecta</taxon>
        <taxon>Pterygota</taxon>
        <taxon>Neoptera</taxon>
        <taxon>Endopterygota</taxon>
        <taxon>Lepidoptera</taxon>
        <taxon>Glossata</taxon>
        <taxon>Ditrysia</taxon>
        <taxon>Noctuoidea</taxon>
        <taxon>Noctuidae</taxon>
        <taxon>Amphipyrinae</taxon>
        <taxon>Spodoptera</taxon>
    </lineage>
</organism>
<name>A0A922ME39_SPOEX</name>
<dbReference type="PROSITE" id="PS51898">
    <property type="entry name" value="TYR_RECOMBINASE"/>
    <property type="match status" value="1"/>
</dbReference>
<keyword evidence="7 11" id="KW-0472">Membrane</keyword>
<comment type="caution">
    <text evidence="13">The sequence shown here is derived from an EMBL/GenBank/DDBJ whole genome shotgun (WGS) entry which is preliminary data.</text>
</comment>
<comment type="subcellular location">
    <subcellularLocation>
        <location evidence="1">Membrane</location>
        <topology evidence="1">Multi-pass membrane protein</topology>
    </subcellularLocation>
</comment>
<feature type="domain" description="Tyr recombinase" evidence="12">
    <location>
        <begin position="458"/>
        <end position="661"/>
    </location>
</feature>
<evidence type="ECO:0000256" key="8">
    <source>
        <dbReference type="ARBA" id="ARBA00023170"/>
    </source>
</evidence>
<sequence>MVLKFLTLLEDPNDPLLGPTISMLRFGGLWQKNRLKNFLHNLVHFVAFIFVLSQYVELWVIRNDLEMAMRNLSLTMLSTVCVFKACNLVFWQNTWKELFDYISELERSQLVKKDDTINKIIFKYIKYARRVTYLYWGLVTATVLTVSLAPLLTYWSSPTYRYKIRNGTLPYPEIMSSWTPFDRTRGFGFWVATIYQMSTCVYGGLVVANFDSTAVVIMTFFAGQLKVLSANCSRLFGDGNELINYDETVKRIKDCHLHHLSMVNFAAVLNSLLSPVMFLYVIICSLMICASASQLTTEGTTTVQQIWIAEYLMALIAQLFLYCWHSNDVLYMRIPSPAPPAYPGCRAAISQALIRRGTPHSALDVMLNSLSTNTFKQYDSPLKLWWLFCREHSLDTYQASIPYILNFLTKCYQNGASYGTINTTRSALSLLMGPKIGSDDRLKRFIKGIFRSRPPMPKYDRTWDPGIVLNHLAECYPNEEVTLEKLTRKLVTILALTTGHRVQTLSMIKISNMKFSDSGVEIYIPDIIKTSRRGSTQPMFHLKAFIQKKEICPVNTIKSYIDRTSSIRKSTDKLILTSKKPYKNASTQTISRWIKLTLKEAGIDVTIFTAHSTRHASTSAANRSGLSIDVIRKAAGWSQNSAIFARHYNRPINQDPTQFSSAICNTVIDT</sequence>
<dbReference type="Gene3D" id="1.10.150.130">
    <property type="match status" value="1"/>
</dbReference>
<dbReference type="GO" id="GO:0005549">
    <property type="term" value="F:odorant binding"/>
    <property type="evidence" value="ECO:0007669"/>
    <property type="project" value="InterPro"/>
</dbReference>